<sequence>MKHLPILLFFIILFSCNENKKSTSNTDLPFFHFDKVEYYHPNITQKEFQSIIMNSNKTREDEALLQILTGNVPVSIKDTMFIKNMEILNFEKDVIDPKLHSKISHLFSLREKKHSLAPTCKSDYKDILIFREKNIIVGMAKISFDCKRHQMIGERYNDSKFGQSGEYEELKKILSIYNE</sequence>
<protein>
    <submittedName>
        <fullName evidence="1">Uncharacterized protein</fullName>
    </submittedName>
</protein>
<evidence type="ECO:0000313" key="2">
    <source>
        <dbReference type="Proteomes" id="UP000184488"/>
    </source>
</evidence>
<evidence type="ECO:0000313" key="1">
    <source>
        <dbReference type="EMBL" id="SHI65378.1"/>
    </source>
</evidence>
<keyword evidence="2" id="KW-1185">Reference proteome</keyword>
<dbReference type="RefSeq" id="WP_073309410.1">
    <property type="nucleotide sequence ID" value="NZ_FQZI01000002.1"/>
</dbReference>
<dbReference type="PROSITE" id="PS51257">
    <property type="entry name" value="PROKAR_LIPOPROTEIN"/>
    <property type="match status" value="1"/>
</dbReference>
<dbReference type="EMBL" id="FQZI01000002">
    <property type="protein sequence ID" value="SHI65378.1"/>
    <property type="molecule type" value="Genomic_DNA"/>
</dbReference>
<proteinExistence type="predicted"/>
<dbReference type="Proteomes" id="UP000184488">
    <property type="component" value="Unassembled WGS sequence"/>
</dbReference>
<reference evidence="2" key="1">
    <citation type="submission" date="2016-11" db="EMBL/GenBank/DDBJ databases">
        <authorList>
            <person name="Varghese N."/>
            <person name="Submissions S."/>
        </authorList>
    </citation>
    <scope>NUCLEOTIDE SEQUENCE [LARGE SCALE GENOMIC DNA]</scope>
    <source>
        <strain evidence="2">DSM 18829</strain>
    </source>
</reference>
<dbReference type="OrthoDB" id="714297at2"/>
<gene>
    <name evidence="1" type="ORF">SAMN05444363_1136</name>
</gene>
<dbReference type="AlphaFoldDB" id="A0A1M6CXA6"/>
<name>A0A1M6CXA6_9FLAO</name>
<accession>A0A1M6CXA6</accession>
<organism evidence="1 2">
    <name type="scientific">Flavobacterium terrae</name>
    <dbReference type="NCBI Taxonomy" id="415425"/>
    <lineage>
        <taxon>Bacteria</taxon>
        <taxon>Pseudomonadati</taxon>
        <taxon>Bacteroidota</taxon>
        <taxon>Flavobacteriia</taxon>
        <taxon>Flavobacteriales</taxon>
        <taxon>Flavobacteriaceae</taxon>
        <taxon>Flavobacterium</taxon>
    </lineage>
</organism>
<dbReference type="STRING" id="415425.SAMN05444363_1136"/>